<reference evidence="2" key="1">
    <citation type="journal article" date="2022" name="New Phytol.">
        <title>Phylogenomic structure and speciation in an emerging model: the Sphagnum magellanicum complex (Bryophyta).</title>
        <authorList>
            <person name="Shaw A.J."/>
            <person name="Piatkowski B."/>
            <person name="Duffy A.M."/>
            <person name="Aguero B."/>
            <person name="Imwattana K."/>
            <person name="Nieto-Lugilde M."/>
            <person name="Healey A."/>
            <person name="Weston D.J."/>
            <person name="Patel M.N."/>
            <person name="Schmutz J."/>
            <person name="Grimwood J."/>
            <person name="Yavitt J.B."/>
            <person name="Hassel K."/>
            <person name="Stenoien H.K."/>
            <person name="Flatberg K.I."/>
            <person name="Bickford C.P."/>
            <person name="Hicks K.A."/>
        </authorList>
    </citation>
    <scope>NUCLEOTIDE SEQUENCE [LARGE SCALE GENOMIC DNA]</scope>
</reference>
<protein>
    <submittedName>
        <fullName evidence="1">Uncharacterized protein</fullName>
    </submittedName>
</protein>
<accession>A0ACB8HKN5</accession>
<evidence type="ECO:0000313" key="2">
    <source>
        <dbReference type="Proteomes" id="UP000828922"/>
    </source>
</evidence>
<proteinExistence type="predicted"/>
<sequence length="323" mass="35914">MRVWGVVVERFLHVRSVGRSYLLQGSLRRFTHLKEGGEALEENSGRGRGARVEGEENKRQMSTYYVSHGSPMLASEDTPARDFLKQFAALHVPERPKAILAISAHWDTNVPAVTAVSKNSTIHDFYGFPSELYQLQYPAPGMPELARRVKELLVNAGFQTVVEDKKRGLDHGAWVPLLLAYPDADIPVVQLSIQSCKDGAYHYKLGQALAPLKDEGFLVLGSGSATHNLRQFDFSATGIVPWAKEFDDWLYESLNNNRHEEVINWLTKAPHARKAHPSPDHFVPLLVALGAAGEKPTTERIHSSFQMGTFSMASFAFHGTGPK</sequence>
<evidence type="ECO:0000313" key="1">
    <source>
        <dbReference type="EMBL" id="KAH9556780.1"/>
    </source>
</evidence>
<comment type="caution">
    <text evidence="1">The sequence shown here is derived from an EMBL/GenBank/DDBJ whole genome shotgun (WGS) entry which is preliminary data.</text>
</comment>
<dbReference type="EMBL" id="CM038913">
    <property type="protein sequence ID" value="KAH9556780.1"/>
    <property type="molecule type" value="Genomic_DNA"/>
</dbReference>
<organism evidence="1 2">
    <name type="scientific">Sphagnum magellanicum</name>
    <dbReference type="NCBI Taxonomy" id="128215"/>
    <lineage>
        <taxon>Eukaryota</taxon>
        <taxon>Viridiplantae</taxon>
        <taxon>Streptophyta</taxon>
        <taxon>Embryophyta</taxon>
        <taxon>Bryophyta</taxon>
        <taxon>Sphagnophytina</taxon>
        <taxon>Sphagnopsida</taxon>
        <taxon>Sphagnales</taxon>
        <taxon>Sphagnaceae</taxon>
        <taxon>Sphagnum</taxon>
    </lineage>
</organism>
<dbReference type="Proteomes" id="UP000828922">
    <property type="component" value="Linkage Group LG07"/>
</dbReference>
<keyword evidence="2" id="KW-1185">Reference proteome</keyword>
<gene>
    <name evidence="1" type="ORF">CY35_07G047900</name>
</gene>
<name>A0ACB8HKN5_9BRYO</name>